<dbReference type="PROSITE" id="PS50280">
    <property type="entry name" value="SET"/>
    <property type="match status" value="1"/>
</dbReference>
<dbReference type="SMART" id="SM00317">
    <property type="entry name" value="SET"/>
    <property type="match status" value="1"/>
</dbReference>
<dbReference type="OrthoDB" id="20143at2759"/>
<name>A0A2P6NEK1_9EUKA</name>
<dbReference type="Gene3D" id="6.10.140.2220">
    <property type="match status" value="1"/>
</dbReference>
<proteinExistence type="predicted"/>
<sequence length="296" mass="34053">MEGRAGFPFRLQMQLQRGRFLVSTRDIKIDEAVFRGLAIGVSISDTYKRHICATCFFHGKEWIDDGSDVSDEEAGIFDIEKAKKLSVSSDAQLPYHCKDCQQVYYCSIKCAEGNISQNDITQQSQDFRAVRGDHWKVTRARPTTSHGRHCHLYQRLSQIHLETESATFTRLLIQILSTRETKHTSDQQMGEKEEEWVADMVSRVASNCFRTWTPDESKCYGRGALFPLASYFNHSCEPNCFVSSSADVIEIITLRDVSEGEELTFRYIDVNQTRDKRRQQLWDSYQFMCACSRCAS</sequence>
<dbReference type="Gene3D" id="1.10.220.160">
    <property type="match status" value="1"/>
</dbReference>
<dbReference type="Proteomes" id="UP000241769">
    <property type="component" value="Unassembled WGS sequence"/>
</dbReference>
<dbReference type="AlphaFoldDB" id="A0A2P6NEK1"/>
<keyword evidence="4" id="KW-1185">Reference proteome</keyword>
<dbReference type="InParanoid" id="A0A2P6NEK1"/>
<dbReference type="InterPro" id="IPR050869">
    <property type="entry name" value="H3K4_H4K5_MeTrfase"/>
</dbReference>
<protein>
    <recommendedName>
        <fullName evidence="2">SET domain-containing protein</fullName>
    </recommendedName>
</protein>
<dbReference type="CDD" id="cd20071">
    <property type="entry name" value="SET_SMYD"/>
    <property type="match status" value="1"/>
</dbReference>
<dbReference type="STRING" id="1890364.A0A2P6NEK1"/>
<comment type="caution">
    <text evidence="3">The sequence shown here is derived from an EMBL/GenBank/DDBJ whole genome shotgun (WGS) entry which is preliminary data.</text>
</comment>
<dbReference type="EMBL" id="MDYQ01000104">
    <property type="protein sequence ID" value="PRP82387.1"/>
    <property type="molecule type" value="Genomic_DNA"/>
</dbReference>
<evidence type="ECO:0000313" key="4">
    <source>
        <dbReference type="Proteomes" id="UP000241769"/>
    </source>
</evidence>
<evidence type="ECO:0000313" key="3">
    <source>
        <dbReference type="EMBL" id="PRP82387.1"/>
    </source>
</evidence>
<organism evidence="3 4">
    <name type="scientific">Planoprotostelium fungivorum</name>
    <dbReference type="NCBI Taxonomy" id="1890364"/>
    <lineage>
        <taxon>Eukaryota</taxon>
        <taxon>Amoebozoa</taxon>
        <taxon>Evosea</taxon>
        <taxon>Variosea</taxon>
        <taxon>Cavosteliida</taxon>
        <taxon>Cavosteliaceae</taxon>
        <taxon>Planoprotostelium</taxon>
    </lineage>
</organism>
<dbReference type="GO" id="GO:0005634">
    <property type="term" value="C:nucleus"/>
    <property type="evidence" value="ECO:0007669"/>
    <property type="project" value="TreeGrafter"/>
</dbReference>
<dbReference type="Gene3D" id="2.170.270.10">
    <property type="entry name" value="SET domain"/>
    <property type="match status" value="1"/>
</dbReference>
<feature type="domain" description="SET" evidence="2">
    <location>
        <begin position="7"/>
        <end position="268"/>
    </location>
</feature>
<dbReference type="InterPro" id="IPR001214">
    <property type="entry name" value="SET_dom"/>
</dbReference>
<gene>
    <name evidence="3" type="ORF">PROFUN_10163</name>
</gene>
<dbReference type="PANTHER" id="PTHR12197">
    <property type="entry name" value="HISTONE-LYSINE N-METHYLTRANSFERASE SMYD"/>
    <property type="match status" value="1"/>
</dbReference>
<dbReference type="PANTHER" id="PTHR12197:SF251">
    <property type="entry name" value="EG:BACR7C10.4 PROTEIN"/>
    <property type="match status" value="1"/>
</dbReference>
<reference evidence="3 4" key="1">
    <citation type="journal article" date="2018" name="Genome Biol. Evol.">
        <title>Multiple Roots of Fruiting Body Formation in Amoebozoa.</title>
        <authorList>
            <person name="Hillmann F."/>
            <person name="Forbes G."/>
            <person name="Novohradska S."/>
            <person name="Ferling I."/>
            <person name="Riege K."/>
            <person name="Groth M."/>
            <person name="Westermann M."/>
            <person name="Marz M."/>
            <person name="Spaller T."/>
            <person name="Winckler T."/>
            <person name="Schaap P."/>
            <person name="Glockner G."/>
        </authorList>
    </citation>
    <scope>NUCLEOTIDE SEQUENCE [LARGE SCALE GENOMIC DNA]</scope>
    <source>
        <strain evidence="3 4">Jena</strain>
    </source>
</reference>
<evidence type="ECO:0000259" key="2">
    <source>
        <dbReference type="PROSITE" id="PS50280"/>
    </source>
</evidence>
<accession>A0A2P6NEK1</accession>
<comment type="function">
    <text evidence="1">Probable methyltransferase.</text>
</comment>
<dbReference type="SUPFAM" id="SSF82199">
    <property type="entry name" value="SET domain"/>
    <property type="match status" value="1"/>
</dbReference>
<dbReference type="InterPro" id="IPR046341">
    <property type="entry name" value="SET_dom_sf"/>
</dbReference>
<dbReference type="Pfam" id="PF00856">
    <property type="entry name" value="SET"/>
    <property type="match status" value="1"/>
</dbReference>
<evidence type="ECO:0000256" key="1">
    <source>
        <dbReference type="ARBA" id="ARBA00004038"/>
    </source>
</evidence>